<evidence type="ECO:0000313" key="3">
    <source>
        <dbReference type="Proteomes" id="UP001597375"/>
    </source>
</evidence>
<dbReference type="InterPro" id="IPR021747">
    <property type="entry name" value="DUF3313"/>
</dbReference>
<feature type="chain" id="PRO_5045851578" evidence="1">
    <location>
        <begin position="29"/>
        <end position="231"/>
    </location>
</feature>
<dbReference type="PROSITE" id="PS51257">
    <property type="entry name" value="PROKAR_LIPOPROTEIN"/>
    <property type="match status" value="1"/>
</dbReference>
<gene>
    <name evidence="2" type="ORF">ACFSSA_06720</name>
</gene>
<keyword evidence="3" id="KW-1185">Reference proteome</keyword>
<dbReference type="Proteomes" id="UP001597375">
    <property type="component" value="Unassembled WGS sequence"/>
</dbReference>
<proteinExistence type="predicted"/>
<accession>A0ABW5D9K8</accession>
<feature type="signal peptide" evidence="1">
    <location>
        <begin position="1"/>
        <end position="28"/>
    </location>
</feature>
<reference evidence="3" key="1">
    <citation type="journal article" date="2019" name="Int. J. Syst. Evol. Microbiol.">
        <title>The Global Catalogue of Microorganisms (GCM) 10K type strain sequencing project: providing services to taxonomists for standard genome sequencing and annotation.</title>
        <authorList>
            <consortium name="The Broad Institute Genomics Platform"/>
            <consortium name="The Broad Institute Genome Sequencing Center for Infectious Disease"/>
            <person name="Wu L."/>
            <person name="Ma J."/>
        </authorList>
    </citation>
    <scope>NUCLEOTIDE SEQUENCE [LARGE SCALE GENOMIC DNA]</scope>
    <source>
        <strain evidence="3">CGMCC 4.7106</strain>
    </source>
</reference>
<dbReference type="RefSeq" id="WP_386819528.1">
    <property type="nucleotide sequence ID" value="NZ_JBHUIT010000007.1"/>
</dbReference>
<sequence>MKTTFAQSTALLLLAISAALSSCGIEHAVAPAKPTKFLTSTGTDTTARFSRLPFEHSWRAPEVNVTDYKNIIVRPVTTAYLHDENWERSKSAEIPDKKAFKKRSDALARHFTKQLNIAFSDPICIFYKTTDTSKPHTLILEVALTEAHFPDPAVKPLEVPYCGFEARVRDAKTGKLISTASDRRGPDLHLNENNPHITDNDEICSIWARQLMEASNREIFANVRRKFITVD</sequence>
<dbReference type="Pfam" id="PF11769">
    <property type="entry name" value="DUF3313"/>
    <property type="match status" value="1"/>
</dbReference>
<organism evidence="2 3">
    <name type="scientific">Luteolibacter algae</name>
    <dbReference type="NCBI Taxonomy" id="454151"/>
    <lineage>
        <taxon>Bacteria</taxon>
        <taxon>Pseudomonadati</taxon>
        <taxon>Verrucomicrobiota</taxon>
        <taxon>Verrucomicrobiia</taxon>
        <taxon>Verrucomicrobiales</taxon>
        <taxon>Verrucomicrobiaceae</taxon>
        <taxon>Luteolibacter</taxon>
    </lineage>
</organism>
<evidence type="ECO:0000256" key="1">
    <source>
        <dbReference type="SAM" id="SignalP"/>
    </source>
</evidence>
<evidence type="ECO:0000313" key="2">
    <source>
        <dbReference type="EMBL" id="MFD2256360.1"/>
    </source>
</evidence>
<protein>
    <submittedName>
        <fullName evidence="2">DUF3313 family protein</fullName>
    </submittedName>
</protein>
<keyword evidence="1" id="KW-0732">Signal</keyword>
<comment type="caution">
    <text evidence="2">The sequence shown here is derived from an EMBL/GenBank/DDBJ whole genome shotgun (WGS) entry which is preliminary data.</text>
</comment>
<name>A0ABW5D9K8_9BACT</name>
<dbReference type="EMBL" id="JBHUIT010000007">
    <property type="protein sequence ID" value="MFD2256360.1"/>
    <property type="molecule type" value="Genomic_DNA"/>
</dbReference>